<dbReference type="AlphaFoldDB" id="A0A521B9N9"/>
<reference evidence="7 8" key="1">
    <citation type="submission" date="2017-05" db="EMBL/GenBank/DDBJ databases">
        <authorList>
            <person name="Varghese N."/>
            <person name="Submissions S."/>
        </authorList>
    </citation>
    <scope>NUCLEOTIDE SEQUENCE [LARGE SCALE GENOMIC DNA]</scope>
    <source>
        <strain evidence="7 8">DSM 21985</strain>
    </source>
</reference>
<dbReference type="Proteomes" id="UP000317557">
    <property type="component" value="Unassembled WGS sequence"/>
</dbReference>
<feature type="transmembrane region" description="Helical" evidence="5">
    <location>
        <begin position="6"/>
        <end position="24"/>
    </location>
</feature>
<dbReference type="InterPro" id="IPR050768">
    <property type="entry name" value="UPF0353/GerABKA_families"/>
</dbReference>
<evidence type="ECO:0000256" key="1">
    <source>
        <dbReference type="ARBA" id="ARBA00022475"/>
    </source>
</evidence>
<keyword evidence="3 5" id="KW-1133">Transmembrane helix</keyword>
<dbReference type="PANTHER" id="PTHR22550">
    <property type="entry name" value="SPORE GERMINATION PROTEIN"/>
    <property type="match status" value="1"/>
</dbReference>
<proteinExistence type="predicted"/>
<evidence type="ECO:0000256" key="4">
    <source>
        <dbReference type="ARBA" id="ARBA00023136"/>
    </source>
</evidence>
<keyword evidence="8" id="KW-1185">Reference proteome</keyword>
<dbReference type="OrthoDB" id="6206554at2"/>
<keyword evidence="1" id="KW-1003">Cell membrane</keyword>
<evidence type="ECO:0000259" key="6">
    <source>
        <dbReference type="PROSITE" id="PS50234"/>
    </source>
</evidence>
<dbReference type="Pfam" id="PF13519">
    <property type="entry name" value="VWA_2"/>
    <property type="match status" value="1"/>
</dbReference>
<evidence type="ECO:0000256" key="3">
    <source>
        <dbReference type="ARBA" id="ARBA00022989"/>
    </source>
</evidence>
<dbReference type="Gene3D" id="3.40.50.410">
    <property type="entry name" value="von Willebrand factor, type A domain"/>
    <property type="match status" value="1"/>
</dbReference>
<dbReference type="EMBL" id="FXTP01000002">
    <property type="protein sequence ID" value="SMO43812.1"/>
    <property type="molecule type" value="Genomic_DNA"/>
</dbReference>
<name>A0A521B9N9_9BACT</name>
<dbReference type="SUPFAM" id="SSF53300">
    <property type="entry name" value="vWA-like"/>
    <property type="match status" value="1"/>
</dbReference>
<evidence type="ECO:0000313" key="7">
    <source>
        <dbReference type="EMBL" id="SMO43812.1"/>
    </source>
</evidence>
<dbReference type="PROSITE" id="PS50234">
    <property type="entry name" value="VWFA"/>
    <property type="match status" value="1"/>
</dbReference>
<dbReference type="PANTHER" id="PTHR22550:SF5">
    <property type="entry name" value="LEUCINE ZIPPER PROTEIN 4"/>
    <property type="match status" value="1"/>
</dbReference>
<feature type="domain" description="VWFA" evidence="6">
    <location>
        <begin position="90"/>
        <end position="295"/>
    </location>
</feature>
<keyword evidence="2 5" id="KW-0812">Transmembrane</keyword>
<dbReference type="InterPro" id="IPR002035">
    <property type="entry name" value="VWF_A"/>
</dbReference>
<protein>
    <submittedName>
        <fullName evidence="7">Ca-activated chloride channel family protein</fullName>
    </submittedName>
</protein>
<keyword evidence="4 5" id="KW-0472">Membrane</keyword>
<sequence length="339" mass="38273">MIWENTSYLWLLLLLPAVIGALWWRGRQMRTQRAQYFGEELFASLRRGFWPLANRFKQISLFAGLFFLIISLAGPKIGTEVREIKRQGVDMLIALDLSASMNAEDVRPSRLEKAKFEINRLIERLRGDRVGLVVFTGEAYLQSPMTLDYSALRLFLEIADTNQMPSSATDFQAAMATSMEAFEALEDDDSNASRVLLIVSDGEDHGQQYKETLEELTSQNISVYTLGVGTEDGTTIPIYEEGTNQLVGYKRDGSGQVVTTSLQSETLRRIANLGNGDYYSIERGNDGIDAFLARIDELEKGEFSSQEYADYKNQYQWMGALALFFIVASVLIPSYKHQK</sequence>
<dbReference type="RefSeq" id="WP_142453134.1">
    <property type="nucleotide sequence ID" value="NZ_FXTP01000002.1"/>
</dbReference>
<evidence type="ECO:0000256" key="2">
    <source>
        <dbReference type="ARBA" id="ARBA00022692"/>
    </source>
</evidence>
<evidence type="ECO:0000256" key="5">
    <source>
        <dbReference type="SAM" id="Phobius"/>
    </source>
</evidence>
<organism evidence="7 8">
    <name type="scientific">Gracilimonas mengyeensis</name>
    <dbReference type="NCBI Taxonomy" id="1302730"/>
    <lineage>
        <taxon>Bacteria</taxon>
        <taxon>Pseudomonadati</taxon>
        <taxon>Balneolota</taxon>
        <taxon>Balneolia</taxon>
        <taxon>Balneolales</taxon>
        <taxon>Balneolaceae</taxon>
        <taxon>Gracilimonas</taxon>
    </lineage>
</organism>
<evidence type="ECO:0000313" key="8">
    <source>
        <dbReference type="Proteomes" id="UP000317557"/>
    </source>
</evidence>
<dbReference type="InterPro" id="IPR036465">
    <property type="entry name" value="vWFA_dom_sf"/>
</dbReference>
<accession>A0A521B9N9</accession>
<gene>
    <name evidence="7" type="ORF">SAMN06265219_102117</name>
</gene>
<feature type="transmembrane region" description="Helical" evidence="5">
    <location>
        <begin position="56"/>
        <end position="74"/>
    </location>
</feature>
<dbReference type="SMART" id="SM00327">
    <property type="entry name" value="VWA"/>
    <property type="match status" value="1"/>
</dbReference>
<feature type="transmembrane region" description="Helical" evidence="5">
    <location>
        <begin position="315"/>
        <end position="335"/>
    </location>
</feature>